<organism evidence="2 3">
    <name type="scientific">Xanthomonas campestris pv. phaseoli</name>
    <dbReference type="NCBI Taxonomy" id="317013"/>
    <lineage>
        <taxon>Bacteria</taxon>
        <taxon>Pseudomonadati</taxon>
        <taxon>Pseudomonadota</taxon>
        <taxon>Gammaproteobacteria</taxon>
        <taxon>Lysobacterales</taxon>
        <taxon>Lysobacteraceae</taxon>
        <taxon>Xanthomonas</taxon>
    </lineage>
</organism>
<dbReference type="AlphaFoldDB" id="A0A7Z7NH09"/>
<accession>A0A7Z7NH09</accession>
<comment type="caution">
    <text evidence="2">The sequence shown here is derived from an EMBL/GenBank/DDBJ whole genome shotgun (WGS) entry which is preliminary data.</text>
</comment>
<feature type="region of interest" description="Disordered" evidence="1">
    <location>
        <begin position="28"/>
        <end position="47"/>
    </location>
</feature>
<reference evidence="2 3" key="1">
    <citation type="submission" date="2017-10" db="EMBL/GenBank/DDBJ databases">
        <authorList>
            <person name="Regsiter A."/>
            <person name="William W."/>
        </authorList>
    </citation>
    <scope>NUCLEOTIDE SEQUENCE [LARGE SCALE GENOMIC DNA]</scope>
    <source>
        <strain evidence="2 3">CFBP6991</strain>
    </source>
</reference>
<gene>
    <name evidence="2" type="ORF">XFF6991_290032</name>
</gene>
<proteinExistence type="predicted"/>
<protein>
    <submittedName>
        <fullName evidence="2">Uncharacterized protein</fullName>
    </submittedName>
</protein>
<evidence type="ECO:0000256" key="1">
    <source>
        <dbReference type="SAM" id="MobiDB-lite"/>
    </source>
</evidence>
<dbReference type="Proteomes" id="UP000234345">
    <property type="component" value="Unassembled WGS sequence"/>
</dbReference>
<dbReference type="EMBL" id="OCZC01000055">
    <property type="protein sequence ID" value="SOO23625.1"/>
    <property type="molecule type" value="Genomic_DNA"/>
</dbReference>
<sequence length="181" mass="19878">MPTWPLDARQQHVERTWARRAVSSMPVAPRCARSSPDHWSTARSGEYSMPTTSHARCCNGAGDGGTRRCPRYNARRRRSSVATDEAATRPTPANSRMAPYQRASVVTAAMHPSIASATPRTMLSFADSRFPIPDSRFPRCEQQHTSCHACTCNRLQAFREGMCTTFVAILSFSPAAATGTT</sequence>
<name>A0A7Z7NH09_XANCH</name>
<feature type="region of interest" description="Disordered" evidence="1">
    <location>
        <begin position="74"/>
        <end position="98"/>
    </location>
</feature>
<evidence type="ECO:0000313" key="2">
    <source>
        <dbReference type="EMBL" id="SOO23625.1"/>
    </source>
</evidence>
<evidence type="ECO:0000313" key="3">
    <source>
        <dbReference type="Proteomes" id="UP000234345"/>
    </source>
</evidence>
<feature type="compositionally biased region" description="Polar residues" evidence="1">
    <location>
        <begin position="37"/>
        <end position="47"/>
    </location>
</feature>